<comment type="caution">
    <text evidence="7">The sequence shown here is derived from an EMBL/GenBank/DDBJ whole genome shotgun (WGS) entry which is preliminary data.</text>
</comment>
<evidence type="ECO:0000256" key="3">
    <source>
        <dbReference type="ARBA" id="ARBA00022989"/>
    </source>
</evidence>
<proteinExistence type="predicted"/>
<evidence type="ECO:0000256" key="4">
    <source>
        <dbReference type="ARBA" id="ARBA00023136"/>
    </source>
</evidence>
<sequence length="321" mass="36649">MGIPFFYDKCKNVNFDFPKIFLTVVFVAVFIFGLLGNCWGLKSILRNWKKLGNIRIFALNLCIADILYLLTLPFLVTYQAQKQNWIFGQPFCKITRFLFNVNLYGSIGFLTCISVYRYLGIVHTLRGRGRIKVHHSIGISALVWTVVLLQCLPDVFFDKTVKNRTKCYDSTTDNSTEAYLRYSITQTVIGFAIPLVIIVCCYGHMAVSLATKKGIGDAKLKLKCLRLVVILAVLFSICFIPIHIFRNLNLMTRISKINNVCKPWFSSIYIAKQISDGLACLNSAINPLVYLLNSDQLLKQCLKFKRKGRQTEKRSQVTYAM</sequence>
<evidence type="ECO:0000256" key="2">
    <source>
        <dbReference type="ARBA" id="ARBA00022692"/>
    </source>
</evidence>
<gene>
    <name evidence="7" type="ORF">HF521_006240</name>
</gene>
<dbReference type="AlphaFoldDB" id="A0A8T0AVT0"/>
<evidence type="ECO:0000313" key="8">
    <source>
        <dbReference type="Proteomes" id="UP000606274"/>
    </source>
</evidence>
<dbReference type="PROSITE" id="PS50262">
    <property type="entry name" value="G_PROTEIN_RECEP_F1_2"/>
    <property type="match status" value="1"/>
</dbReference>
<comment type="subcellular location">
    <subcellularLocation>
        <location evidence="1">Membrane</location>
    </subcellularLocation>
</comment>
<dbReference type="Gene3D" id="1.20.1070.10">
    <property type="entry name" value="Rhodopsin 7-helix transmembrane proteins"/>
    <property type="match status" value="1"/>
</dbReference>
<dbReference type="Pfam" id="PF00001">
    <property type="entry name" value="7tm_1"/>
    <property type="match status" value="1"/>
</dbReference>
<dbReference type="InterPro" id="IPR027294">
    <property type="entry name" value="NPS_rcpt"/>
</dbReference>
<keyword evidence="4 5" id="KW-0472">Membrane</keyword>
<feature type="transmembrane region" description="Helical" evidence="5">
    <location>
        <begin position="137"/>
        <end position="156"/>
    </location>
</feature>
<keyword evidence="3 5" id="KW-1133">Transmembrane helix</keyword>
<evidence type="ECO:0000256" key="1">
    <source>
        <dbReference type="ARBA" id="ARBA00004370"/>
    </source>
</evidence>
<dbReference type="InterPro" id="IPR017452">
    <property type="entry name" value="GPCR_Rhodpsn_7TM"/>
</dbReference>
<keyword evidence="8" id="KW-1185">Reference proteome</keyword>
<feature type="transmembrane region" description="Helical" evidence="5">
    <location>
        <begin position="57"/>
        <end position="77"/>
    </location>
</feature>
<evidence type="ECO:0000313" key="7">
    <source>
        <dbReference type="EMBL" id="KAF7696146.1"/>
    </source>
</evidence>
<feature type="domain" description="G-protein coupled receptors family 1 profile" evidence="6">
    <location>
        <begin position="36"/>
        <end position="290"/>
    </location>
</feature>
<feature type="transmembrane region" description="Helical" evidence="5">
    <location>
        <begin position="224"/>
        <end position="245"/>
    </location>
</feature>
<evidence type="ECO:0000256" key="5">
    <source>
        <dbReference type="SAM" id="Phobius"/>
    </source>
</evidence>
<accession>A0A8T0AVT0</accession>
<organism evidence="7 8">
    <name type="scientific">Silurus meridionalis</name>
    <name type="common">Southern catfish</name>
    <name type="synonym">Silurus soldatovi meridionalis</name>
    <dbReference type="NCBI Taxonomy" id="175797"/>
    <lineage>
        <taxon>Eukaryota</taxon>
        <taxon>Metazoa</taxon>
        <taxon>Chordata</taxon>
        <taxon>Craniata</taxon>
        <taxon>Vertebrata</taxon>
        <taxon>Euteleostomi</taxon>
        <taxon>Actinopterygii</taxon>
        <taxon>Neopterygii</taxon>
        <taxon>Teleostei</taxon>
        <taxon>Ostariophysi</taxon>
        <taxon>Siluriformes</taxon>
        <taxon>Siluridae</taxon>
        <taxon>Silurus</taxon>
    </lineage>
</organism>
<reference evidence="7" key="1">
    <citation type="submission" date="2020-08" db="EMBL/GenBank/DDBJ databases">
        <title>Chromosome-level assembly of Southern catfish (Silurus meridionalis) provides insights into visual adaptation to the nocturnal and benthic lifestyles.</title>
        <authorList>
            <person name="Zhang Y."/>
            <person name="Wang D."/>
            <person name="Peng Z."/>
        </authorList>
    </citation>
    <scope>NUCLEOTIDE SEQUENCE</scope>
    <source>
        <strain evidence="7">SWU-2019-XX</strain>
        <tissue evidence="7">Muscle</tissue>
    </source>
</reference>
<feature type="transmembrane region" description="Helical" evidence="5">
    <location>
        <begin position="97"/>
        <end position="116"/>
    </location>
</feature>
<dbReference type="PRINTS" id="PR01157">
    <property type="entry name" value="P2YPURNOCPTR"/>
</dbReference>
<dbReference type="GO" id="GO:0008188">
    <property type="term" value="F:neuropeptide receptor activity"/>
    <property type="evidence" value="ECO:0007669"/>
    <property type="project" value="InterPro"/>
</dbReference>
<dbReference type="EMBL" id="JABFDY010000016">
    <property type="protein sequence ID" value="KAF7696146.1"/>
    <property type="molecule type" value="Genomic_DNA"/>
</dbReference>
<keyword evidence="2 5" id="KW-0812">Transmembrane</keyword>
<dbReference type="SUPFAM" id="SSF81321">
    <property type="entry name" value="Family A G protein-coupled receptor-like"/>
    <property type="match status" value="1"/>
</dbReference>
<feature type="transmembrane region" description="Helical" evidence="5">
    <location>
        <begin position="179"/>
        <end position="203"/>
    </location>
</feature>
<dbReference type="Proteomes" id="UP000606274">
    <property type="component" value="Unassembled WGS sequence"/>
</dbReference>
<feature type="transmembrane region" description="Helical" evidence="5">
    <location>
        <begin position="20"/>
        <end position="45"/>
    </location>
</feature>
<dbReference type="PANTHER" id="PTHR24244:SF0">
    <property type="entry name" value="G-PROTEIN COUPLED RECEPTORS FAMILY 1 PROFILE DOMAIN-CONTAINING PROTEIN"/>
    <property type="match status" value="1"/>
</dbReference>
<protein>
    <recommendedName>
        <fullName evidence="6">G-protein coupled receptors family 1 profile domain-containing protein</fullName>
    </recommendedName>
</protein>
<dbReference type="PRINTS" id="PR00237">
    <property type="entry name" value="GPCRRHODOPSN"/>
</dbReference>
<evidence type="ECO:0000259" key="6">
    <source>
        <dbReference type="PROSITE" id="PS50262"/>
    </source>
</evidence>
<dbReference type="InterPro" id="IPR000276">
    <property type="entry name" value="GPCR_Rhodpsn"/>
</dbReference>
<name>A0A8T0AVT0_SILME</name>
<dbReference type="PANTHER" id="PTHR24244">
    <property type="entry name" value="NEUROPEPTIDE S RECEPTOR"/>
    <property type="match status" value="1"/>
</dbReference>
<dbReference type="GO" id="GO:0016020">
    <property type="term" value="C:membrane"/>
    <property type="evidence" value="ECO:0007669"/>
    <property type="project" value="UniProtKB-SubCell"/>
</dbReference>